<dbReference type="InterPro" id="IPR024479">
    <property type="entry name" value="DUF3866"/>
</dbReference>
<dbReference type="EMBL" id="WBZC01000010">
    <property type="protein sequence ID" value="KAB3537401.1"/>
    <property type="molecule type" value="Genomic_DNA"/>
</dbReference>
<dbReference type="OrthoDB" id="3401376at2"/>
<accession>A0A6I0F3B3</accession>
<dbReference type="RefSeq" id="WP_151860233.1">
    <property type="nucleotide sequence ID" value="NZ_WBZC01000010.1"/>
</dbReference>
<keyword evidence="2" id="KW-1185">Reference proteome</keyword>
<gene>
    <name evidence="1" type="ORF">F8154_03685</name>
</gene>
<evidence type="ECO:0000313" key="2">
    <source>
        <dbReference type="Proteomes" id="UP000432715"/>
    </source>
</evidence>
<protein>
    <submittedName>
        <fullName evidence="1">DUF3866 family protein</fullName>
    </submittedName>
</protein>
<dbReference type="Pfam" id="PF12982">
    <property type="entry name" value="DUF3866"/>
    <property type="match status" value="1"/>
</dbReference>
<proteinExistence type="predicted"/>
<sequence length="364" mass="40260">MIDSKQGKIIDIIGKNEKVTEVIVEIANIREKAINYNLFTGRPEIGDYVILNTTAVELGLGTGGYHFIIANLKGKNIKSNCEGHIMKLRYTPLQLKTMAAEEQKSPHHQVFLDFKTLNGLPVIIGSLHSMLMPIAATIKYHRPELRVTYIMTDTAALPIDFSKTVALLKEKSLIDYTITLGNAFGGDFECINIYNGLIAAKEITKCDIAVITMGPGIVGTGTPYGFSGIDQGANIDAVNTLGGRAITIPRISFADKRHRHRGISHHTLTVLDKIAKTKCYLPLPILPKAQGEYIKNQIINLKINKKHYIVEMNTVNLPKILKKYSLKVNSMGRSYSDDPSFFQACCCGAQLSLRVLQTNLCNNK</sequence>
<comment type="caution">
    <text evidence="1">The sequence shown here is derived from an EMBL/GenBank/DDBJ whole genome shotgun (WGS) entry which is preliminary data.</text>
</comment>
<evidence type="ECO:0000313" key="1">
    <source>
        <dbReference type="EMBL" id="KAB3537401.1"/>
    </source>
</evidence>
<dbReference type="Proteomes" id="UP000432715">
    <property type="component" value="Unassembled WGS sequence"/>
</dbReference>
<organism evidence="1 2">
    <name type="scientific">Alkaliphilus pronyensis</name>
    <dbReference type="NCBI Taxonomy" id="1482732"/>
    <lineage>
        <taxon>Bacteria</taxon>
        <taxon>Bacillati</taxon>
        <taxon>Bacillota</taxon>
        <taxon>Clostridia</taxon>
        <taxon>Peptostreptococcales</taxon>
        <taxon>Natronincolaceae</taxon>
        <taxon>Alkaliphilus</taxon>
    </lineage>
</organism>
<reference evidence="1 2" key="1">
    <citation type="submission" date="2019-10" db="EMBL/GenBank/DDBJ databases">
        <title>Alkaliphilus serpentinus sp. nov. and Alkaliphilus pronyensis sp. nov., two novel anaerobic alkaliphilic species isolated from the serpentinized-hosted hydrothermal field of the Prony Bay (New Caledonia).</title>
        <authorList>
            <person name="Postec A."/>
        </authorList>
    </citation>
    <scope>NUCLEOTIDE SEQUENCE [LARGE SCALE GENOMIC DNA]</scope>
    <source>
        <strain evidence="1 2">LacV</strain>
    </source>
</reference>
<dbReference type="AlphaFoldDB" id="A0A6I0F3B3"/>
<name>A0A6I0F3B3_9FIRM</name>